<evidence type="ECO:0000256" key="2">
    <source>
        <dbReference type="ARBA" id="ARBA00005336"/>
    </source>
</evidence>
<dbReference type="Proteomes" id="UP001059971">
    <property type="component" value="Chromosome 1"/>
</dbReference>
<keyword evidence="4 7" id="KW-0378">Hydrolase</keyword>
<name>A0ABN5WM19_9SPHN</name>
<dbReference type="InterPro" id="IPR001764">
    <property type="entry name" value="Glyco_hydro_3_N"/>
</dbReference>
<dbReference type="PANTHER" id="PTHR30480:SF13">
    <property type="entry name" value="BETA-HEXOSAMINIDASE"/>
    <property type="match status" value="1"/>
</dbReference>
<dbReference type="SUPFAM" id="SSF51445">
    <property type="entry name" value="(Trans)glycosidases"/>
    <property type="match status" value="1"/>
</dbReference>
<dbReference type="Pfam" id="PF00933">
    <property type="entry name" value="Glyco_hydro_3"/>
    <property type="match status" value="1"/>
</dbReference>
<sequence>MENTRDAMSVEAQIAQLFVLSARHDSIVETDGLLGHAPGGIHRFPTHDLDAAWAATRHAVERSEVPLILSGDIEGGTVSAPFTTAIPNQMGIAACDDLELSADLARIVGQESRALGYNWSFTPVVDINRAFRNAVVGTRSYGSDPDRILAQARAYVRALQAQGVAACAKHWPGDGLDDRDQHLVTSVNDMDMDEWRATFGRIFGTLVDDGVMTIMSAHIALPAYIREKMSHGGAQAFEPASVSRLLNQDLLRGELGFDGLIVSDATVMGGLTSWMARAEAVPAVIEGGCDVFLFSRDPVADMGFMLQGLRDGRLSEQRLHDAVTRFLMLKAKLGLHRMTPDERIAPVEETRTLLRQPAHLDQAAHACAASITLVKDRDRLLPIASDRHKRVVIISDEGSSFFSGAPERDFTPLIASLESRGFIVRDFYPEAMPTPDDTDLILYLIGQEATPSLSHIFLDFAKLHASPRNGMIQFNREIPTLLVSFGQPYYLYDAPNFATYINAYASLPHVQAALVERLTGDAPFTGNSPVDAFCGREQLSW</sequence>
<dbReference type="InterPro" id="IPR017853">
    <property type="entry name" value="GH"/>
</dbReference>
<gene>
    <name evidence="7" type="ORF">SBA_ch1_35600</name>
</gene>
<dbReference type="PANTHER" id="PTHR30480">
    <property type="entry name" value="BETA-HEXOSAMINIDASE-RELATED"/>
    <property type="match status" value="1"/>
</dbReference>
<accession>A0ABN5WM19</accession>
<evidence type="ECO:0000256" key="4">
    <source>
        <dbReference type="ARBA" id="ARBA00022801"/>
    </source>
</evidence>
<evidence type="ECO:0000256" key="1">
    <source>
        <dbReference type="ARBA" id="ARBA00001231"/>
    </source>
</evidence>
<comment type="catalytic activity">
    <reaction evidence="1">
        <text>Hydrolysis of terminal non-reducing N-acetyl-D-hexosamine residues in N-acetyl-beta-D-hexosaminides.</text>
        <dbReference type="EC" id="3.2.1.52"/>
    </reaction>
</comment>
<keyword evidence="8" id="KW-1185">Reference proteome</keyword>
<dbReference type="GO" id="GO:0016787">
    <property type="term" value="F:hydrolase activity"/>
    <property type="evidence" value="ECO:0007669"/>
    <property type="project" value="UniProtKB-KW"/>
</dbReference>
<proteinExistence type="inferred from homology"/>
<dbReference type="InterPro" id="IPR050226">
    <property type="entry name" value="NagZ_Beta-hexosaminidase"/>
</dbReference>
<reference evidence="7" key="1">
    <citation type="submission" date="2018-07" db="EMBL/GenBank/DDBJ databases">
        <title>Complete genome sequence of Sphingomonas bisphenolicum strain AO1, a bisphenol A degradative bacterium isolated from Japanese farm field.</title>
        <authorList>
            <person name="Murakami M."/>
            <person name="Koh M."/>
            <person name="Koba S."/>
            <person name="Matsumura Y."/>
        </authorList>
    </citation>
    <scope>NUCLEOTIDE SEQUENCE</scope>
    <source>
        <strain evidence="7">AO1</strain>
    </source>
</reference>
<feature type="domain" description="Glycoside hydrolase family 3 N-terminal" evidence="6">
    <location>
        <begin position="10"/>
        <end position="327"/>
    </location>
</feature>
<dbReference type="EC" id="3.2.1.52" evidence="3"/>
<evidence type="ECO:0000256" key="3">
    <source>
        <dbReference type="ARBA" id="ARBA00012663"/>
    </source>
</evidence>
<dbReference type="InterPro" id="IPR036962">
    <property type="entry name" value="Glyco_hydro_3_N_sf"/>
</dbReference>
<evidence type="ECO:0000256" key="5">
    <source>
        <dbReference type="ARBA" id="ARBA00023295"/>
    </source>
</evidence>
<organism evidence="7 8">
    <name type="scientific">Sphingomonas bisphenolicum</name>
    <dbReference type="NCBI Taxonomy" id="296544"/>
    <lineage>
        <taxon>Bacteria</taxon>
        <taxon>Pseudomonadati</taxon>
        <taxon>Pseudomonadota</taxon>
        <taxon>Alphaproteobacteria</taxon>
        <taxon>Sphingomonadales</taxon>
        <taxon>Sphingomonadaceae</taxon>
        <taxon>Sphingomonas</taxon>
    </lineage>
</organism>
<evidence type="ECO:0000313" key="7">
    <source>
        <dbReference type="EMBL" id="BBF71360.1"/>
    </source>
</evidence>
<dbReference type="EMBL" id="AP018817">
    <property type="protein sequence ID" value="BBF71360.1"/>
    <property type="molecule type" value="Genomic_DNA"/>
</dbReference>
<dbReference type="Gene3D" id="3.20.20.300">
    <property type="entry name" value="Glycoside hydrolase, family 3, N-terminal domain"/>
    <property type="match status" value="1"/>
</dbReference>
<comment type="similarity">
    <text evidence="2">Belongs to the glycosyl hydrolase 3 family.</text>
</comment>
<keyword evidence="5" id="KW-0326">Glycosidase</keyword>
<protein>
    <recommendedName>
        <fullName evidence="3">beta-N-acetylhexosaminidase</fullName>
        <ecNumber evidence="3">3.2.1.52</ecNumber>
    </recommendedName>
</protein>
<evidence type="ECO:0000259" key="6">
    <source>
        <dbReference type="Pfam" id="PF00933"/>
    </source>
</evidence>
<evidence type="ECO:0000313" key="8">
    <source>
        <dbReference type="Proteomes" id="UP001059971"/>
    </source>
</evidence>